<proteinExistence type="predicted"/>
<evidence type="ECO:0008006" key="5">
    <source>
        <dbReference type="Google" id="ProtNLM"/>
    </source>
</evidence>
<feature type="compositionally biased region" description="Low complexity" evidence="2">
    <location>
        <begin position="67"/>
        <end position="97"/>
    </location>
</feature>
<organism evidence="3 4">
    <name type="scientific">Epichloe bromicola</name>
    <dbReference type="NCBI Taxonomy" id="79588"/>
    <lineage>
        <taxon>Eukaryota</taxon>
        <taxon>Fungi</taxon>
        <taxon>Dikarya</taxon>
        <taxon>Ascomycota</taxon>
        <taxon>Pezizomycotina</taxon>
        <taxon>Sordariomycetes</taxon>
        <taxon>Hypocreomycetidae</taxon>
        <taxon>Hypocreales</taxon>
        <taxon>Clavicipitaceae</taxon>
        <taxon>Epichloe</taxon>
    </lineage>
</organism>
<dbReference type="PANTHER" id="PTHR14778">
    <property type="entry name" value="KINETOCHORE-ASSOCIATED PROTEIN DSN1 HOMOLOG"/>
    <property type="match status" value="1"/>
</dbReference>
<reference evidence="4" key="1">
    <citation type="submission" date="2024-06" db="EMBL/GenBank/DDBJ databases">
        <title>Draft Genome Sequences of Epichloe bromicola Strains Isolated from Elymus ciliaris.</title>
        <authorList>
            <consortium name="Epichloe bromicola genome sequencing consortium"/>
            <person name="Miura A."/>
            <person name="Imano S."/>
            <person name="Ashida A."/>
            <person name="Sato I."/>
            <person name="Chiba S."/>
            <person name="Tanaka A."/>
            <person name="Camagna M."/>
            <person name="Takemoto D."/>
        </authorList>
    </citation>
    <scope>NUCLEOTIDE SEQUENCE [LARGE SCALE GENOMIC DNA]</scope>
    <source>
        <strain evidence="4">DP</strain>
    </source>
</reference>
<gene>
    <name evidence="3" type="primary">g3709</name>
    <name evidence="3" type="ORF">EsDP_00003709</name>
</gene>
<dbReference type="Pfam" id="PF08202">
    <property type="entry name" value="MIS13"/>
    <property type="match status" value="1"/>
</dbReference>
<evidence type="ECO:0000256" key="1">
    <source>
        <dbReference type="SAM" id="Coils"/>
    </source>
</evidence>
<comment type="caution">
    <text evidence="3">The sequence shown here is derived from an EMBL/GenBank/DDBJ whole genome shotgun (WGS) entry which is preliminary data.</text>
</comment>
<dbReference type="EMBL" id="BAAFGZ010000124">
    <property type="protein sequence ID" value="GAB0135369.1"/>
    <property type="molecule type" value="Genomic_DNA"/>
</dbReference>
<dbReference type="PANTHER" id="PTHR14778:SF2">
    <property type="entry name" value="KINETOCHORE-ASSOCIATED PROTEIN DSN1 HOMOLOG"/>
    <property type="match status" value="1"/>
</dbReference>
<keyword evidence="4" id="KW-1185">Reference proteome</keyword>
<feature type="compositionally biased region" description="Polar residues" evidence="2">
    <location>
        <begin position="121"/>
        <end position="132"/>
    </location>
</feature>
<feature type="coiled-coil region" evidence="1">
    <location>
        <begin position="361"/>
        <end position="388"/>
    </location>
</feature>
<dbReference type="Proteomes" id="UP001562357">
    <property type="component" value="Unassembled WGS sequence"/>
</dbReference>
<evidence type="ECO:0000313" key="3">
    <source>
        <dbReference type="EMBL" id="GAB0135369.1"/>
    </source>
</evidence>
<evidence type="ECO:0000256" key="2">
    <source>
        <dbReference type="SAM" id="MobiDB-lite"/>
    </source>
</evidence>
<feature type="compositionally biased region" description="Basic residues" evidence="2">
    <location>
        <begin position="236"/>
        <end position="246"/>
    </location>
</feature>
<sequence length="521" mass="57663">MTTLVTTQQALQLLSMSNQQERRRSKRRPAAVNDFERDDDFQFVRKSKRPRTEEPEPEPEPEPVPEPVATTTSTTTTTTTTTTGKGTRATTTASASKSISAAAIHEGVAEAKPGLVATTPAGPSTSKSTSRTGQRKSARLKASDDSPNGEAPQTEKRSTRNSSRAARTTSDRDVDGGLESHANGASGGRADETKTKAKASKPVRRWEPSPTPRRPTESSKIALPMSDTPIINRNKEMRKKGGKSNRRSSLGSRGRRASSLIDNGQTAIPHRDVDPKEFYKHIAGDLPEPRRMKQLLMWCGERALPQKPPHGTANSEAILGARAIQDQILKDYALRSDFSDWFNRDDDAPSSTAVLQPNPRNIELDDKLAALEAKIQRLQREKQAWQAIRNPPPPDMPPIYEDDSPTVQLPDFSLLEPEEGKIRNYLADELVPFETVRSQMESRVRTVQSLLEFEMDQLADNVHKLEQRVLVAGRQADVVLGLAARRLKERERLERERAGTSEMPLMEVLRGLSGILPGKEG</sequence>
<name>A0ABQ0CPJ8_9HYPO</name>
<dbReference type="InterPro" id="IPR013218">
    <property type="entry name" value="Dsn1/Mis13"/>
</dbReference>
<protein>
    <recommendedName>
        <fullName evidence="5">Mis12-Mtw1 family protein</fullName>
    </recommendedName>
</protein>
<accession>A0ABQ0CPJ8</accession>
<feature type="region of interest" description="Disordered" evidence="2">
    <location>
        <begin position="15"/>
        <end position="259"/>
    </location>
</feature>
<evidence type="ECO:0000313" key="4">
    <source>
        <dbReference type="Proteomes" id="UP001562357"/>
    </source>
</evidence>
<keyword evidence="1" id="KW-0175">Coiled coil</keyword>